<dbReference type="AlphaFoldDB" id="M5FT84"/>
<evidence type="ECO:0000313" key="7">
    <source>
        <dbReference type="EMBL" id="EJT99223.1"/>
    </source>
</evidence>
<dbReference type="Proteomes" id="UP000030653">
    <property type="component" value="Unassembled WGS sequence"/>
</dbReference>
<dbReference type="GO" id="GO:0005737">
    <property type="term" value="C:cytoplasm"/>
    <property type="evidence" value="ECO:0007669"/>
    <property type="project" value="UniProtKB-ARBA"/>
</dbReference>
<name>M5FT84_DACPD</name>
<dbReference type="CDD" id="cd03046">
    <property type="entry name" value="GST_N_GTT1_like"/>
    <property type="match status" value="1"/>
</dbReference>
<dbReference type="PANTHER" id="PTHR44051">
    <property type="entry name" value="GLUTATHIONE S-TRANSFERASE-RELATED"/>
    <property type="match status" value="1"/>
</dbReference>
<feature type="compositionally biased region" description="Low complexity" evidence="5">
    <location>
        <begin position="1"/>
        <end position="17"/>
    </location>
</feature>
<protein>
    <recommendedName>
        <fullName evidence="2">glutathione transferase</fullName>
        <ecNumber evidence="2">2.5.1.18</ecNumber>
    </recommendedName>
</protein>
<evidence type="ECO:0000256" key="2">
    <source>
        <dbReference type="ARBA" id="ARBA00012452"/>
    </source>
</evidence>
<gene>
    <name evidence="7" type="ORF">DACRYDRAFT_23831</name>
</gene>
<evidence type="ECO:0000259" key="6">
    <source>
        <dbReference type="PROSITE" id="PS50404"/>
    </source>
</evidence>
<feature type="compositionally biased region" description="Pro residues" evidence="5">
    <location>
        <begin position="18"/>
        <end position="34"/>
    </location>
</feature>
<dbReference type="EC" id="2.5.1.18" evidence="2"/>
<dbReference type="OMA" id="WIHFAES"/>
<dbReference type="FunFam" id="3.40.30.10:FF:000156">
    <property type="entry name" value="Glutathione S-transferase 1"/>
    <property type="match status" value="1"/>
</dbReference>
<evidence type="ECO:0000313" key="8">
    <source>
        <dbReference type="Proteomes" id="UP000030653"/>
    </source>
</evidence>
<dbReference type="STRING" id="1858805.M5FT84"/>
<dbReference type="Pfam" id="PF02798">
    <property type="entry name" value="GST_N"/>
    <property type="match status" value="1"/>
</dbReference>
<comment type="catalytic activity">
    <reaction evidence="4">
        <text>RX + glutathione = an S-substituted glutathione + a halide anion + H(+)</text>
        <dbReference type="Rhea" id="RHEA:16437"/>
        <dbReference type="ChEBI" id="CHEBI:15378"/>
        <dbReference type="ChEBI" id="CHEBI:16042"/>
        <dbReference type="ChEBI" id="CHEBI:17792"/>
        <dbReference type="ChEBI" id="CHEBI:57925"/>
        <dbReference type="ChEBI" id="CHEBI:90779"/>
        <dbReference type="EC" id="2.5.1.18"/>
    </reaction>
</comment>
<organism evidence="7 8">
    <name type="scientific">Dacryopinax primogenitus (strain DJM 731)</name>
    <name type="common">Brown rot fungus</name>
    <dbReference type="NCBI Taxonomy" id="1858805"/>
    <lineage>
        <taxon>Eukaryota</taxon>
        <taxon>Fungi</taxon>
        <taxon>Dikarya</taxon>
        <taxon>Basidiomycota</taxon>
        <taxon>Agaricomycotina</taxon>
        <taxon>Dacrymycetes</taxon>
        <taxon>Dacrymycetales</taxon>
        <taxon>Dacrymycetaceae</taxon>
        <taxon>Dacryopinax</taxon>
    </lineage>
</organism>
<dbReference type="HOGENOM" id="CLU_011226_15_0_1"/>
<dbReference type="PROSITE" id="PS50404">
    <property type="entry name" value="GST_NTER"/>
    <property type="match status" value="1"/>
</dbReference>
<keyword evidence="3" id="KW-0808">Transferase</keyword>
<dbReference type="InterPro" id="IPR040079">
    <property type="entry name" value="Glutathione_S-Trfase"/>
</dbReference>
<feature type="region of interest" description="Disordered" evidence="5">
    <location>
        <begin position="1"/>
        <end position="46"/>
    </location>
</feature>
<evidence type="ECO:0000256" key="5">
    <source>
        <dbReference type="SAM" id="MobiDB-lite"/>
    </source>
</evidence>
<feature type="domain" description="GST N-terminal" evidence="6">
    <location>
        <begin position="73"/>
        <end position="154"/>
    </location>
</feature>
<sequence length="293" mass="31931">MATEQPATDVPADAPVAAPEPAPAAPAEPAPSEPAPNESHPDEGKVVAPEIEAAAVPDVTPAAAEVVPVAQEGSRLVLHHLNNSRSQRILWLLEELGVPYEIKSYHRLPSMQAPPELKAIHPLGKSPVMQDGDVKLAESGAIIEYLIKKYGKGRFDPGEDGWVDNLYYTHYAEGSLQPIIVMSLIFSILPPRAPFFIRPIARLICNNVQHLLIEPQLKENAEMIEAHLSKSSTGWFASAPNPTSADFLMIFTLETLVSRGPGVGPKIKEYVARVHEREAWKRGIERGGKYTVA</sequence>
<dbReference type="GO" id="GO:0004364">
    <property type="term" value="F:glutathione transferase activity"/>
    <property type="evidence" value="ECO:0007669"/>
    <property type="project" value="UniProtKB-EC"/>
</dbReference>
<dbReference type="InterPro" id="IPR036249">
    <property type="entry name" value="Thioredoxin-like_sf"/>
</dbReference>
<dbReference type="SUPFAM" id="SSF52833">
    <property type="entry name" value="Thioredoxin-like"/>
    <property type="match status" value="1"/>
</dbReference>
<keyword evidence="8" id="KW-1185">Reference proteome</keyword>
<dbReference type="EMBL" id="JH795870">
    <property type="protein sequence ID" value="EJT99223.1"/>
    <property type="molecule type" value="Genomic_DNA"/>
</dbReference>
<reference evidence="7 8" key="1">
    <citation type="journal article" date="2012" name="Science">
        <title>The Paleozoic origin of enzymatic lignin decomposition reconstructed from 31 fungal genomes.</title>
        <authorList>
            <person name="Floudas D."/>
            <person name="Binder M."/>
            <person name="Riley R."/>
            <person name="Barry K."/>
            <person name="Blanchette R.A."/>
            <person name="Henrissat B."/>
            <person name="Martinez A.T."/>
            <person name="Otillar R."/>
            <person name="Spatafora J.W."/>
            <person name="Yadav J.S."/>
            <person name="Aerts A."/>
            <person name="Benoit I."/>
            <person name="Boyd A."/>
            <person name="Carlson A."/>
            <person name="Copeland A."/>
            <person name="Coutinho P.M."/>
            <person name="de Vries R.P."/>
            <person name="Ferreira P."/>
            <person name="Findley K."/>
            <person name="Foster B."/>
            <person name="Gaskell J."/>
            <person name="Glotzer D."/>
            <person name="Gorecki P."/>
            <person name="Heitman J."/>
            <person name="Hesse C."/>
            <person name="Hori C."/>
            <person name="Igarashi K."/>
            <person name="Jurgens J.A."/>
            <person name="Kallen N."/>
            <person name="Kersten P."/>
            <person name="Kohler A."/>
            <person name="Kuees U."/>
            <person name="Kumar T.K.A."/>
            <person name="Kuo A."/>
            <person name="LaButti K."/>
            <person name="Larrondo L.F."/>
            <person name="Lindquist E."/>
            <person name="Ling A."/>
            <person name="Lombard V."/>
            <person name="Lucas S."/>
            <person name="Lundell T."/>
            <person name="Martin R."/>
            <person name="McLaughlin D.J."/>
            <person name="Morgenstern I."/>
            <person name="Morin E."/>
            <person name="Murat C."/>
            <person name="Nagy L.G."/>
            <person name="Nolan M."/>
            <person name="Ohm R.A."/>
            <person name="Patyshakuliyeva A."/>
            <person name="Rokas A."/>
            <person name="Ruiz-Duenas F.J."/>
            <person name="Sabat G."/>
            <person name="Salamov A."/>
            <person name="Samejima M."/>
            <person name="Schmutz J."/>
            <person name="Slot J.C."/>
            <person name="St John F."/>
            <person name="Stenlid J."/>
            <person name="Sun H."/>
            <person name="Sun S."/>
            <person name="Syed K."/>
            <person name="Tsang A."/>
            <person name="Wiebenga A."/>
            <person name="Young D."/>
            <person name="Pisabarro A."/>
            <person name="Eastwood D.C."/>
            <person name="Martin F."/>
            <person name="Cullen D."/>
            <person name="Grigoriev I.V."/>
            <person name="Hibbett D.S."/>
        </authorList>
    </citation>
    <scope>NUCLEOTIDE SEQUENCE [LARGE SCALE GENOMIC DNA]</scope>
    <source>
        <strain evidence="7 8">DJM-731 SS1</strain>
    </source>
</reference>
<dbReference type="Gene3D" id="1.20.1050.10">
    <property type="match status" value="1"/>
</dbReference>
<dbReference type="Gene3D" id="3.40.30.10">
    <property type="entry name" value="Glutaredoxin"/>
    <property type="match status" value="1"/>
</dbReference>
<dbReference type="SFLD" id="SFLDG00358">
    <property type="entry name" value="Main_(cytGST)"/>
    <property type="match status" value="1"/>
</dbReference>
<dbReference type="InterPro" id="IPR004045">
    <property type="entry name" value="Glutathione_S-Trfase_N"/>
</dbReference>
<accession>M5FT84</accession>
<dbReference type="SFLD" id="SFLDS00019">
    <property type="entry name" value="Glutathione_Transferase_(cytos"/>
    <property type="match status" value="1"/>
</dbReference>
<dbReference type="InterPro" id="IPR036282">
    <property type="entry name" value="Glutathione-S-Trfase_C_sf"/>
</dbReference>
<comment type="similarity">
    <text evidence="1">Belongs to the GST superfamily.</text>
</comment>
<dbReference type="RefSeq" id="XP_040626121.1">
    <property type="nucleotide sequence ID" value="XM_040773414.1"/>
</dbReference>
<evidence type="ECO:0000256" key="1">
    <source>
        <dbReference type="ARBA" id="ARBA00007409"/>
    </source>
</evidence>
<dbReference type="GeneID" id="63688476"/>
<dbReference type="PANTHER" id="PTHR44051:SF9">
    <property type="entry name" value="GLUTATHIONE S-TRANSFERASE 1"/>
    <property type="match status" value="1"/>
</dbReference>
<proteinExistence type="inferred from homology"/>
<evidence type="ECO:0000256" key="3">
    <source>
        <dbReference type="ARBA" id="ARBA00022679"/>
    </source>
</evidence>
<evidence type="ECO:0000256" key="4">
    <source>
        <dbReference type="ARBA" id="ARBA00047960"/>
    </source>
</evidence>
<dbReference type="GO" id="GO:0004602">
    <property type="term" value="F:glutathione peroxidase activity"/>
    <property type="evidence" value="ECO:0007669"/>
    <property type="project" value="UniProtKB-ARBA"/>
</dbReference>
<dbReference type="SUPFAM" id="SSF47616">
    <property type="entry name" value="GST C-terminal domain-like"/>
    <property type="match status" value="1"/>
</dbReference>
<dbReference type="OrthoDB" id="2098326at2759"/>